<dbReference type="InterPro" id="IPR036249">
    <property type="entry name" value="Thioredoxin-like_sf"/>
</dbReference>
<evidence type="ECO:0000256" key="1">
    <source>
        <dbReference type="ARBA" id="ARBA00008987"/>
    </source>
</evidence>
<evidence type="ECO:0000259" key="7">
    <source>
        <dbReference type="PROSITE" id="PS51352"/>
    </source>
</evidence>
<dbReference type="CDD" id="cd02947">
    <property type="entry name" value="TRX_family"/>
    <property type="match status" value="2"/>
</dbReference>
<evidence type="ECO:0000313" key="8">
    <source>
        <dbReference type="EMBL" id="KAF5957651.1"/>
    </source>
</evidence>
<dbReference type="AlphaFoldDB" id="A0A7J7HZF3"/>
<comment type="similarity">
    <text evidence="1">Belongs to the thioredoxin family.</text>
</comment>
<feature type="domain" description="Thioredoxin" evidence="7">
    <location>
        <begin position="369"/>
        <end position="485"/>
    </location>
</feature>
<protein>
    <recommendedName>
        <fullName evidence="7">Thioredoxin domain-containing protein</fullName>
    </recommendedName>
</protein>
<evidence type="ECO:0000256" key="2">
    <source>
        <dbReference type="ARBA" id="ARBA00022448"/>
    </source>
</evidence>
<sequence length="559" mass="61391">MACSLKTGLSVSGSNQTIPRSKTKGVLQLSPSNHSLQFTDSHSKDFQGKPMFVADHRGLRDWNSKPSSKYAIHAQSSICVSKALRWWEKTLKPNMIEIQSAHELVDSLLSAGDRLVVVDFYSPGCGGCKALHPKICQLAESNPNAIFLKVNYEELKKMCHCLHIHVLPFFRFYRGAEGRLCSFSCTNATIKKFKDALAKHGTDRCNLGPAKGLDESELLSLASIGEISINSPFSSTKEEKMEDLVLKNIDLIGALGKASNDKIGLEEEKGSLSSLRKGLIFTAMACSLKTGLSVSGSNQTFPRSKTKGVLQLSPSNHSLQFTDSHSKDFLGKPMFVADHKGLRDWNSKPSSKFAIHAQSSICVSKALRWWEKTLKPNMIEIQSAQELVDSLLGAGDRLVVVDFYSPGCGGCKALHPKICQLAESNPNVIFLKVNYEELKKMCHCLHIHVLPFFRFYRGAEGRLCSFSCTNATIKKFKDALAKHGTDRCNLGPTKGLDESELLSLASIGEISINSPFSSTKEEKMEDLVLKNIDLIGALGKASNDKMGLEEEKKGAMLLA</sequence>
<dbReference type="GO" id="GO:0045454">
    <property type="term" value="P:cell redox homeostasis"/>
    <property type="evidence" value="ECO:0007669"/>
    <property type="project" value="TreeGrafter"/>
</dbReference>
<dbReference type="Gene3D" id="3.40.30.10">
    <property type="entry name" value="Glutaredoxin"/>
    <property type="match status" value="2"/>
</dbReference>
<name>A0A7J7HZF3_CAMSI</name>
<dbReference type="PANTHER" id="PTHR43601:SF17">
    <property type="entry name" value="THIOREDOXIN-LIKE 1-2, CHLOROPLASTIC"/>
    <property type="match status" value="1"/>
</dbReference>
<keyword evidence="2" id="KW-0813">Transport</keyword>
<evidence type="ECO:0000256" key="6">
    <source>
        <dbReference type="SAM" id="MobiDB-lite"/>
    </source>
</evidence>
<keyword evidence="5" id="KW-0676">Redox-active center</keyword>
<evidence type="ECO:0000256" key="3">
    <source>
        <dbReference type="ARBA" id="ARBA00022982"/>
    </source>
</evidence>
<dbReference type="Pfam" id="PF00085">
    <property type="entry name" value="Thioredoxin"/>
    <property type="match status" value="2"/>
</dbReference>
<dbReference type="SUPFAM" id="SSF52833">
    <property type="entry name" value="Thioredoxin-like"/>
    <property type="match status" value="2"/>
</dbReference>
<keyword evidence="9" id="KW-1185">Reference proteome</keyword>
<reference evidence="9" key="1">
    <citation type="journal article" date="2020" name="Nat. Commun.">
        <title>Genome assembly of wild tea tree DASZ reveals pedigree and selection history of tea varieties.</title>
        <authorList>
            <person name="Zhang W."/>
            <person name="Zhang Y."/>
            <person name="Qiu H."/>
            <person name="Guo Y."/>
            <person name="Wan H."/>
            <person name="Zhang X."/>
            <person name="Scossa F."/>
            <person name="Alseekh S."/>
            <person name="Zhang Q."/>
            <person name="Wang P."/>
            <person name="Xu L."/>
            <person name="Schmidt M.H."/>
            <person name="Jia X."/>
            <person name="Li D."/>
            <person name="Zhu A."/>
            <person name="Guo F."/>
            <person name="Chen W."/>
            <person name="Ni D."/>
            <person name="Usadel B."/>
            <person name="Fernie A.R."/>
            <person name="Wen W."/>
        </authorList>
    </citation>
    <scope>NUCLEOTIDE SEQUENCE [LARGE SCALE GENOMIC DNA]</scope>
    <source>
        <strain evidence="9">cv. G240</strain>
    </source>
</reference>
<keyword evidence="3" id="KW-0249">Electron transport</keyword>
<reference evidence="8 9" key="2">
    <citation type="submission" date="2020-07" db="EMBL/GenBank/DDBJ databases">
        <title>Genome assembly of wild tea tree DASZ reveals pedigree and selection history of tea varieties.</title>
        <authorList>
            <person name="Zhang W."/>
        </authorList>
    </citation>
    <scope>NUCLEOTIDE SEQUENCE [LARGE SCALE GENOMIC DNA]</scope>
    <source>
        <strain evidence="9">cv. G240</strain>
        <tissue evidence="8">Leaf</tissue>
    </source>
</reference>
<dbReference type="FunFam" id="3.40.30.10:FF:000199">
    <property type="entry name" value="Thioredoxin-like 1-2, chloroplastic"/>
    <property type="match status" value="2"/>
</dbReference>
<organism evidence="8 9">
    <name type="scientific">Camellia sinensis</name>
    <name type="common">Tea plant</name>
    <name type="synonym">Thea sinensis</name>
    <dbReference type="NCBI Taxonomy" id="4442"/>
    <lineage>
        <taxon>Eukaryota</taxon>
        <taxon>Viridiplantae</taxon>
        <taxon>Streptophyta</taxon>
        <taxon>Embryophyta</taxon>
        <taxon>Tracheophyta</taxon>
        <taxon>Spermatophyta</taxon>
        <taxon>Magnoliopsida</taxon>
        <taxon>eudicotyledons</taxon>
        <taxon>Gunneridae</taxon>
        <taxon>Pentapetalae</taxon>
        <taxon>asterids</taxon>
        <taxon>Ericales</taxon>
        <taxon>Theaceae</taxon>
        <taxon>Camellia</taxon>
    </lineage>
</organism>
<feature type="region of interest" description="Disordered" evidence="6">
    <location>
        <begin position="1"/>
        <end position="25"/>
    </location>
</feature>
<evidence type="ECO:0000256" key="5">
    <source>
        <dbReference type="ARBA" id="ARBA00023284"/>
    </source>
</evidence>
<accession>A0A7J7HZF3</accession>
<comment type="caution">
    <text evidence="8">The sequence shown here is derived from an EMBL/GenBank/DDBJ whole genome shotgun (WGS) entry which is preliminary data.</text>
</comment>
<feature type="compositionally biased region" description="Polar residues" evidence="6">
    <location>
        <begin position="7"/>
        <end position="20"/>
    </location>
</feature>
<evidence type="ECO:0000313" key="9">
    <source>
        <dbReference type="Proteomes" id="UP000593564"/>
    </source>
</evidence>
<evidence type="ECO:0000256" key="4">
    <source>
        <dbReference type="ARBA" id="ARBA00023157"/>
    </source>
</evidence>
<dbReference type="PANTHER" id="PTHR43601">
    <property type="entry name" value="THIOREDOXIN, MITOCHONDRIAL"/>
    <property type="match status" value="1"/>
</dbReference>
<dbReference type="EMBL" id="JACBKZ010000002">
    <property type="protein sequence ID" value="KAF5957651.1"/>
    <property type="molecule type" value="Genomic_DNA"/>
</dbReference>
<dbReference type="GO" id="GO:0009507">
    <property type="term" value="C:chloroplast"/>
    <property type="evidence" value="ECO:0007669"/>
    <property type="project" value="UniProtKB-ARBA"/>
</dbReference>
<dbReference type="InterPro" id="IPR013766">
    <property type="entry name" value="Thioredoxin_domain"/>
</dbReference>
<dbReference type="PROSITE" id="PS51352">
    <property type="entry name" value="THIOREDOXIN_2"/>
    <property type="match status" value="2"/>
</dbReference>
<proteinExistence type="inferred from homology"/>
<dbReference type="Proteomes" id="UP000593564">
    <property type="component" value="Unassembled WGS sequence"/>
</dbReference>
<feature type="domain" description="Thioredoxin" evidence="7">
    <location>
        <begin position="80"/>
        <end position="202"/>
    </location>
</feature>
<keyword evidence="4" id="KW-1015">Disulfide bond</keyword>
<gene>
    <name evidence="8" type="ORF">HYC85_004876</name>
</gene>